<accession>A0A6P3W3W9</accession>
<keyword evidence="8 14" id="KW-0472">Membrane</keyword>
<protein>
    <recommendedName>
        <fullName evidence="14">Olfactory receptor</fullName>
    </recommendedName>
</protein>
<comment type="similarity">
    <text evidence="13">Belongs to the G-protein coupled receptor 1 family.</text>
</comment>
<keyword evidence="9" id="KW-1015">Disulfide bond</keyword>
<evidence type="ECO:0000313" key="17">
    <source>
        <dbReference type="RefSeq" id="XP_012689270.2"/>
    </source>
</evidence>
<feature type="transmembrane region" description="Helical" evidence="14">
    <location>
        <begin position="92"/>
        <end position="120"/>
    </location>
</feature>
<keyword evidence="5 14" id="KW-0552">Olfaction</keyword>
<feature type="transmembrane region" description="Helical" evidence="14">
    <location>
        <begin position="269"/>
        <end position="290"/>
    </location>
</feature>
<keyword evidence="11" id="KW-0325">Glycoprotein</keyword>
<evidence type="ECO:0000256" key="11">
    <source>
        <dbReference type="ARBA" id="ARBA00023180"/>
    </source>
</evidence>
<dbReference type="PRINTS" id="PR00245">
    <property type="entry name" value="OLFACTORYR"/>
</dbReference>
<name>A0A6P3W3W9_CLUHA</name>
<dbReference type="PANTHER" id="PTHR26451">
    <property type="entry name" value="G_PROTEIN_RECEP_F1_2 DOMAIN-CONTAINING PROTEIN"/>
    <property type="match status" value="1"/>
</dbReference>
<dbReference type="SUPFAM" id="SSF81321">
    <property type="entry name" value="Family A G protein-coupled receptor-like"/>
    <property type="match status" value="1"/>
</dbReference>
<dbReference type="PROSITE" id="PS50262">
    <property type="entry name" value="G_PROTEIN_RECEP_F1_2"/>
    <property type="match status" value="1"/>
</dbReference>
<feature type="transmembrane region" description="Helical" evidence="14">
    <location>
        <begin position="59"/>
        <end position="80"/>
    </location>
</feature>
<feature type="transmembrane region" description="Helical" evidence="14">
    <location>
        <begin position="141"/>
        <end position="166"/>
    </location>
</feature>
<evidence type="ECO:0000256" key="14">
    <source>
        <dbReference type="RuleBase" id="RU363047"/>
    </source>
</evidence>
<evidence type="ECO:0000256" key="6">
    <source>
        <dbReference type="ARBA" id="ARBA00022989"/>
    </source>
</evidence>
<dbReference type="InterPro" id="IPR052921">
    <property type="entry name" value="GPCR1_Superfamily_Member"/>
</dbReference>
<dbReference type="GO" id="GO:0005549">
    <property type="term" value="F:odorant binding"/>
    <property type="evidence" value="ECO:0007669"/>
    <property type="project" value="TreeGrafter"/>
</dbReference>
<keyword evidence="3 14" id="KW-0716">Sensory transduction</keyword>
<keyword evidence="4 13" id="KW-0812">Transmembrane</keyword>
<dbReference type="InterPro" id="IPR000725">
    <property type="entry name" value="Olfact_rcpt"/>
</dbReference>
<organism evidence="16 17">
    <name type="scientific">Clupea harengus</name>
    <name type="common">Atlantic herring</name>
    <dbReference type="NCBI Taxonomy" id="7950"/>
    <lineage>
        <taxon>Eukaryota</taxon>
        <taxon>Metazoa</taxon>
        <taxon>Chordata</taxon>
        <taxon>Craniata</taxon>
        <taxon>Vertebrata</taxon>
        <taxon>Euteleostomi</taxon>
        <taxon>Actinopterygii</taxon>
        <taxon>Neopterygii</taxon>
        <taxon>Teleostei</taxon>
        <taxon>Clupei</taxon>
        <taxon>Clupeiformes</taxon>
        <taxon>Clupeoidei</taxon>
        <taxon>Clupeidae</taxon>
        <taxon>Clupea</taxon>
    </lineage>
</organism>
<evidence type="ECO:0000256" key="8">
    <source>
        <dbReference type="ARBA" id="ARBA00023136"/>
    </source>
</evidence>
<dbReference type="Pfam" id="PF13853">
    <property type="entry name" value="7tm_4"/>
    <property type="match status" value="1"/>
</dbReference>
<evidence type="ECO:0000256" key="13">
    <source>
        <dbReference type="RuleBase" id="RU000688"/>
    </source>
</evidence>
<evidence type="ECO:0000256" key="10">
    <source>
        <dbReference type="ARBA" id="ARBA00023170"/>
    </source>
</evidence>
<dbReference type="PRINTS" id="PR00237">
    <property type="entry name" value="GPCRRHODOPSN"/>
</dbReference>
<evidence type="ECO:0000256" key="5">
    <source>
        <dbReference type="ARBA" id="ARBA00022725"/>
    </source>
</evidence>
<feature type="transmembrane region" description="Helical" evidence="14">
    <location>
        <begin position="241"/>
        <end position="263"/>
    </location>
</feature>
<comment type="subcellular location">
    <subcellularLocation>
        <location evidence="1 14">Cell membrane</location>
        <topology evidence="1 14">Multi-pass membrane protein</topology>
    </subcellularLocation>
</comment>
<keyword evidence="12 13" id="KW-0807">Transducer</keyword>
<dbReference type="PANTHER" id="PTHR26451:SF854">
    <property type="entry name" value="ODORANT RECEPTOR-RELATED"/>
    <property type="match status" value="1"/>
</dbReference>
<dbReference type="InterPro" id="IPR000276">
    <property type="entry name" value="GPCR_Rhodpsn"/>
</dbReference>
<keyword evidence="10 13" id="KW-0675">Receptor</keyword>
<reference evidence="17" key="1">
    <citation type="submission" date="2025-08" db="UniProtKB">
        <authorList>
            <consortium name="RefSeq"/>
        </authorList>
    </citation>
    <scope>IDENTIFICATION</scope>
</reference>
<evidence type="ECO:0000256" key="1">
    <source>
        <dbReference type="ARBA" id="ARBA00004651"/>
    </source>
</evidence>
<dbReference type="GeneID" id="105905768"/>
<evidence type="ECO:0000313" key="16">
    <source>
        <dbReference type="Proteomes" id="UP000515152"/>
    </source>
</evidence>
<gene>
    <name evidence="17" type="primary">LOC105905768</name>
</gene>
<proteinExistence type="inferred from homology"/>
<keyword evidence="2 14" id="KW-1003">Cell membrane</keyword>
<dbReference type="KEGG" id="char:105905768"/>
<evidence type="ECO:0000256" key="2">
    <source>
        <dbReference type="ARBA" id="ARBA00022475"/>
    </source>
</evidence>
<dbReference type="FunFam" id="1.20.1070.10:FF:000024">
    <property type="entry name" value="Olfactory receptor"/>
    <property type="match status" value="1"/>
</dbReference>
<evidence type="ECO:0000256" key="7">
    <source>
        <dbReference type="ARBA" id="ARBA00023040"/>
    </source>
</evidence>
<evidence type="ECO:0000256" key="3">
    <source>
        <dbReference type="ARBA" id="ARBA00022606"/>
    </source>
</evidence>
<dbReference type="GO" id="GO:0005886">
    <property type="term" value="C:plasma membrane"/>
    <property type="evidence" value="ECO:0007669"/>
    <property type="project" value="UniProtKB-SubCell"/>
</dbReference>
<keyword evidence="7 13" id="KW-0297">G-protein coupled receptor</keyword>
<evidence type="ECO:0000259" key="15">
    <source>
        <dbReference type="PROSITE" id="PS50262"/>
    </source>
</evidence>
<dbReference type="GO" id="GO:0004984">
    <property type="term" value="F:olfactory receptor activity"/>
    <property type="evidence" value="ECO:0007669"/>
    <property type="project" value="InterPro"/>
</dbReference>
<keyword evidence="16" id="KW-1185">Reference proteome</keyword>
<evidence type="ECO:0000256" key="9">
    <source>
        <dbReference type="ARBA" id="ARBA00023157"/>
    </source>
</evidence>
<feature type="transmembrane region" description="Helical" evidence="14">
    <location>
        <begin position="196"/>
        <end position="220"/>
    </location>
</feature>
<feature type="domain" description="G-protein coupled receptors family 1 profile" evidence="15">
    <location>
        <begin position="41"/>
        <end position="290"/>
    </location>
</feature>
<keyword evidence="6 14" id="KW-1133">Transmembrane helix</keyword>
<sequence length="312" mass="35310">MSLNSSSPTTILTLPSFTFPPSFRIPALVFSTLTYLIIMCFNLMIVLTIAVNHNLHKPMYILLINLPICDMMGATAFFPQMISSMLYQHRVISYWACVLQALLVHTYGGGSLLILTAMAFDRYIAICSPLSYNTIMTSNNLIKIISGIWLTDIILIFILIFMVLQFKICTTNINDMYCNNPSLVKLACEATHVNNLYGLFTIAFFQGISLGVILFTYLQILITCIFKKQADARSKAIQTCGAHLIVFLFLEFNAFFALLSHRIETAPTFLRRALLASVMIFPPLLNPLIYSFNTKDIRRNIVAFFKRKTSPF</sequence>
<dbReference type="InterPro" id="IPR017452">
    <property type="entry name" value="GPCR_Rhodpsn_7TM"/>
</dbReference>
<dbReference type="PROSITE" id="PS00237">
    <property type="entry name" value="G_PROTEIN_RECEP_F1_1"/>
    <property type="match status" value="1"/>
</dbReference>
<dbReference type="Proteomes" id="UP000515152">
    <property type="component" value="Chromosome 9"/>
</dbReference>
<dbReference type="RefSeq" id="XP_012689270.2">
    <property type="nucleotide sequence ID" value="XM_012833816.3"/>
</dbReference>
<dbReference type="AlphaFoldDB" id="A0A6P3W3W9"/>
<dbReference type="GO" id="GO:0004930">
    <property type="term" value="F:G protein-coupled receptor activity"/>
    <property type="evidence" value="ECO:0007669"/>
    <property type="project" value="UniProtKB-KW"/>
</dbReference>
<evidence type="ECO:0000256" key="4">
    <source>
        <dbReference type="ARBA" id="ARBA00022692"/>
    </source>
</evidence>
<dbReference type="OrthoDB" id="10254436at2759"/>
<feature type="transmembrane region" description="Helical" evidence="14">
    <location>
        <begin position="25"/>
        <end position="47"/>
    </location>
</feature>
<dbReference type="Gene3D" id="1.20.1070.10">
    <property type="entry name" value="Rhodopsin 7-helix transmembrane proteins"/>
    <property type="match status" value="1"/>
</dbReference>
<evidence type="ECO:0000256" key="12">
    <source>
        <dbReference type="ARBA" id="ARBA00023224"/>
    </source>
</evidence>